<reference evidence="2" key="1">
    <citation type="submission" date="2021-07" db="EMBL/GenBank/DDBJ databases">
        <authorList>
            <person name="Catto M.A."/>
            <person name="Jacobson A."/>
            <person name="Kennedy G."/>
            <person name="Labadie P."/>
            <person name="Hunt B.G."/>
            <person name="Srinivasan R."/>
        </authorList>
    </citation>
    <scope>NUCLEOTIDE SEQUENCE</scope>
    <source>
        <strain evidence="2">PL_HMW_Pooled</strain>
        <tissue evidence="2">Head</tissue>
    </source>
</reference>
<sequence length="411" mass="47973">MQLRRRILKRCRSLEVVTFRDIITEESRGYPREIKRRCRLGKMRSAMQRARYSVLPPPPLTLRQLTDILQDPHYTVLTNTDDGQDNIYAASVTDTQGSHHIIFMSQRMARVMKRLSILFGDGTFLTLPVLEDLDAASQIFAIVGNWDHTIVPLAWVLMQRQTVPAYRAVFRALKALVGDFPHLSKFISDFEAAIRVSVTAEFPGITMQGCFFHLVRAMIKYVKNTLRLHRLLQRHPYKRFVKLCCALPLLPLRYIRRGFELIVQEARQFGPGIYRRIRPFFAYVMRQWVGHPIRRRWICVFGSEHRTNNTCESHNRMLKNFVKVAHPSVYQFISALISVESNADADASALSQGERPNRRRRFSSVMLDRRLRNLMRQIRNPPDNVDNAIMRYLDNALHTFDNAYDRAVEEV</sequence>
<accession>A0AAE1LK22</accession>
<dbReference type="Pfam" id="PF10551">
    <property type="entry name" value="MULE"/>
    <property type="match status" value="1"/>
</dbReference>
<name>A0AAE1LK22_9NEOP</name>
<dbReference type="Proteomes" id="UP001219518">
    <property type="component" value="Unassembled WGS sequence"/>
</dbReference>
<dbReference type="AlphaFoldDB" id="A0AAE1LK22"/>
<dbReference type="EMBL" id="JAHWGI010001034">
    <property type="protein sequence ID" value="KAK3921439.1"/>
    <property type="molecule type" value="Genomic_DNA"/>
</dbReference>
<keyword evidence="3" id="KW-1185">Reference proteome</keyword>
<evidence type="ECO:0000313" key="3">
    <source>
        <dbReference type="Proteomes" id="UP001219518"/>
    </source>
</evidence>
<feature type="domain" description="MULE transposase" evidence="1">
    <location>
        <begin position="121"/>
        <end position="215"/>
    </location>
</feature>
<dbReference type="InterPro" id="IPR018289">
    <property type="entry name" value="MULE_transposase_dom"/>
</dbReference>
<evidence type="ECO:0000313" key="2">
    <source>
        <dbReference type="EMBL" id="KAK3921439.1"/>
    </source>
</evidence>
<proteinExistence type="predicted"/>
<protein>
    <submittedName>
        <fullName evidence="2">DNA excision repair protein ERCC-6-like 2</fullName>
    </submittedName>
</protein>
<gene>
    <name evidence="2" type="ORF">KUF71_001219</name>
</gene>
<reference evidence="2" key="2">
    <citation type="journal article" date="2023" name="BMC Genomics">
        <title>Pest status, molecular evolution, and epigenetic factors derived from the genome assembly of Frankliniella fusca, a thysanopteran phytovirus vector.</title>
        <authorList>
            <person name="Catto M.A."/>
            <person name="Labadie P.E."/>
            <person name="Jacobson A.L."/>
            <person name="Kennedy G.G."/>
            <person name="Srinivasan R."/>
            <person name="Hunt B.G."/>
        </authorList>
    </citation>
    <scope>NUCLEOTIDE SEQUENCE</scope>
    <source>
        <strain evidence="2">PL_HMW_Pooled</strain>
    </source>
</reference>
<comment type="caution">
    <text evidence="2">The sequence shown here is derived from an EMBL/GenBank/DDBJ whole genome shotgun (WGS) entry which is preliminary data.</text>
</comment>
<organism evidence="2 3">
    <name type="scientific">Frankliniella fusca</name>
    <dbReference type="NCBI Taxonomy" id="407009"/>
    <lineage>
        <taxon>Eukaryota</taxon>
        <taxon>Metazoa</taxon>
        <taxon>Ecdysozoa</taxon>
        <taxon>Arthropoda</taxon>
        <taxon>Hexapoda</taxon>
        <taxon>Insecta</taxon>
        <taxon>Pterygota</taxon>
        <taxon>Neoptera</taxon>
        <taxon>Paraneoptera</taxon>
        <taxon>Thysanoptera</taxon>
        <taxon>Terebrantia</taxon>
        <taxon>Thripoidea</taxon>
        <taxon>Thripidae</taxon>
        <taxon>Frankliniella</taxon>
    </lineage>
</organism>
<evidence type="ECO:0000259" key="1">
    <source>
        <dbReference type="Pfam" id="PF10551"/>
    </source>
</evidence>